<dbReference type="Pfam" id="PF13410">
    <property type="entry name" value="GST_C_2"/>
    <property type="match status" value="1"/>
</dbReference>
<feature type="domain" description="GST N-terminal" evidence="1">
    <location>
        <begin position="1"/>
        <end position="81"/>
    </location>
</feature>
<dbReference type="SUPFAM" id="SSF47616">
    <property type="entry name" value="GST C-terminal domain-like"/>
    <property type="match status" value="1"/>
</dbReference>
<dbReference type="Gene3D" id="1.20.1050.10">
    <property type="match status" value="1"/>
</dbReference>
<sequence length="203" mass="22525">MMKLLISLTSPYARSARLAVAALELETQVDMQTVNHRGFDDALLSQNPLGKVPTLTLEDGTVLFDSRVVVDYLYAFQGKSEYLFRGADRFQGQTNMALATGLMDCTIAAAVEKRNHEDACQNVQWIERQEGKVMRALAYLEQTPLSSDFAPLPSADQIFMASALGYLDFMIGDSWKAGHPVLAKWLQDFAKSVPAFELTVPQL</sequence>
<dbReference type="Proteomes" id="UP000219439">
    <property type="component" value="Unassembled WGS sequence"/>
</dbReference>
<accession>A0A285PIW4</accession>
<dbReference type="GO" id="GO:0016740">
    <property type="term" value="F:transferase activity"/>
    <property type="evidence" value="ECO:0007669"/>
    <property type="project" value="UniProtKB-KW"/>
</dbReference>
<dbReference type="InterPro" id="IPR036282">
    <property type="entry name" value="Glutathione-S-Trfase_C_sf"/>
</dbReference>
<organism evidence="2 3">
    <name type="scientific">Cohaesibacter gelatinilyticus</name>
    <dbReference type="NCBI Taxonomy" id="372072"/>
    <lineage>
        <taxon>Bacteria</taxon>
        <taxon>Pseudomonadati</taxon>
        <taxon>Pseudomonadota</taxon>
        <taxon>Alphaproteobacteria</taxon>
        <taxon>Hyphomicrobiales</taxon>
        <taxon>Cohaesibacteraceae</taxon>
    </lineage>
</organism>
<protein>
    <submittedName>
        <fullName evidence="2">Glutathione S-transferase</fullName>
    </submittedName>
</protein>
<name>A0A285PIW4_9HYPH</name>
<reference evidence="2 3" key="1">
    <citation type="submission" date="2017-09" db="EMBL/GenBank/DDBJ databases">
        <authorList>
            <person name="Ehlers B."/>
            <person name="Leendertz F.H."/>
        </authorList>
    </citation>
    <scope>NUCLEOTIDE SEQUENCE [LARGE SCALE GENOMIC DNA]</scope>
    <source>
        <strain evidence="2 3">DSM 18289</strain>
    </source>
</reference>
<dbReference type="InterPro" id="IPR004045">
    <property type="entry name" value="Glutathione_S-Trfase_N"/>
</dbReference>
<dbReference type="AlphaFoldDB" id="A0A285PIW4"/>
<keyword evidence="3" id="KW-1185">Reference proteome</keyword>
<evidence type="ECO:0000259" key="1">
    <source>
        <dbReference type="PROSITE" id="PS50404"/>
    </source>
</evidence>
<dbReference type="Gene3D" id="3.40.30.10">
    <property type="entry name" value="Glutaredoxin"/>
    <property type="match status" value="1"/>
</dbReference>
<dbReference type="PROSITE" id="PS50404">
    <property type="entry name" value="GST_NTER"/>
    <property type="match status" value="1"/>
</dbReference>
<dbReference type="SUPFAM" id="SSF52833">
    <property type="entry name" value="Thioredoxin-like"/>
    <property type="match status" value="1"/>
</dbReference>
<dbReference type="EMBL" id="OBEL01000007">
    <property type="protein sequence ID" value="SNZ21223.1"/>
    <property type="molecule type" value="Genomic_DNA"/>
</dbReference>
<gene>
    <name evidence="2" type="ORF">SAMN06265368_4340</name>
</gene>
<evidence type="ECO:0000313" key="3">
    <source>
        <dbReference type="Proteomes" id="UP000219439"/>
    </source>
</evidence>
<dbReference type="InterPro" id="IPR036249">
    <property type="entry name" value="Thioredoxin-like_sf"/>
</dbReference>
<keyword evidence="2" id="KW-0808">Transferase</keyword>
<dbReference type="Pfam" id="PF13409">
    <property type="entry name" value="GST_N_2"/>
    <property type="match status" value="1"/>
</dbReference>
<dbReference type="OrthoDB" id="5293590at2"/>
<proteinExistence type="predicted"/>
<dbReference type="RefSeq" id="WP_097155604.1">
    <property type="nucleotide sequence ID" value="NZ_OBEL01000007.1"/>
</dbReference>
<evidence type="ECO:0000313" key="2">
    <source>
        <dbReference type="EMBL" id="SNZ21223.1"/>
    </source>
</evidence>